<evidence type="ECO:0000256" key="2">
    <source>
        <dbReference type="ARBA" id="ARBA00009256"/>
    </source>
</evidence>
<evidence type="ECO:0000313" key="10">
    <source>
        <dbReference type="Proteomes" id="UP000076268"/>
    </source>
</evidence>
<dbReference type="Pfam" id="PF02569">
    <property type="entry name" value="Pantoate_ligase"/>
    <property type="match status" value="1"/>
</dbReference>
<dbReference type="InterPro" id="IPR014729">
    <property type="entry name" value="Rossmann-like_a/b/a_fold"/>
</dbReference>
<dbReference type="NCBIfam" id="TIGR00018">
    <property type="entry name" value="panC"/>
    <property type="match status" value="1"/>
</dbReference>
<organism evidence="9 10">
    <name type="scientific">Anaerosporomusa subterranea</name>
    <dbReference type="NCBI Taxonomy" id="1794912"/>
    <lineage>
        <taxon>Bacteria</taxon>
        <taxon>Bacillati</taxon>
        <taxon>Bacillota</taxon>
        <taxon>Negativicutes</taxon>
        <taxon>Acetonemataceae</taxon>
        <taxon>Anaerosporomusa</taxon>
    </lineage>
</organism>
<evidence type="ECO:0000256" key="7">
    <source>
        <dbReference type="ARBA" id="ARBA00048258"/>
    </source>
</evidence>
<comment type="catalytic activity">
    <reaction evidence="7 8">
        <text>(R)-pantoate + beta-alanine + ATP = (R)-pantothenate + AMP + diphosphate + H(+)</text>
        <dbReference type="Rhea" id="RHEA:10912"/>
        <dbReference type="ChEBI" id="CHEBI:15378"/>
        <dbReference type="ChEBI" id="CHEBI:15980"/>
        <dbReference type="ChEBI" id="CHEBI:29032"/>
        <dbReference type="ChEBI" id="CHEBI:30616"/>
        <dbReference type="ChEBI" id="CHEBI:33019"/>
        <dbReference type="ChEBI" id="CHEBI:57966"/>
        <dbReference type="ChEBI" id="CHEBI:456215"/>
        <dbReference type="EC" id="6.3.2.1"/>
    </reaction>
</comment>
<name>A0A154BPR0_ANASB</name>
<dbReference type="EMBL" id="LSGP01000020">
    <property type="protein sequence ID" value="KYZ75889.1"/>
    <property type="molecule type" value="Genomic_DNA"/>
</dbReference>
<evidence type="ECO:0000313" key="9">
    <source>
        <dbReference type="EMBL" id="KYZ75889.1"/>
    </source>
</evidence>
<dbReference type="Proteomes" id="UP000076268">
    <property type="component" value="Unassembled WGS sequence"/>
</dbReference>
<proteinExistence type="inferred from homology"/>
<dbReference type="EC" id="6.3.2.1" evidence="8"/>
<evidence type="ECO:0000256" key="6">
    <source>
        <dbReference type="ARBA" id="ARBA00022840"/>
    </source>
</evidence>
<feature type="binding site" evidence="8">
    <location>
        <begin position="148"/>
        <end position="151"/>
    </location>
    <ligand>
        <name>ATP</name>
        <dbReference type="ChEBI" id="CHEBI:30616"/>
    </ligand>
</feature>
<gene>
    <name evidence="8" type="primary">panC</name>
    <name evidence="9" type="ORF">AXX12_11895</name>
</gene>
<feature type="binding site" evidence="8">
    <location>
        <position position="154"/>
    </location>
    <ligand>
        <name>(R)-pantoate</name>
        <dbReference type="ChEBI" id="CHEBI:15980"/>
    </ligand>
</feature>
<dbReference type="OrthoDB" id="9773087at2"/>
<comment type="pathway">
    <text evidence="1 8">Cofactor biosynthesis; (R)-pantothenate biosynthesis; (R)-pantothenate from (R)-pantoate and beta-alanine: step 1/1.</text>
</comment>
<comment type="function">
    <text evidence="8">Catalyzes the condensation of pantoate with beta-alanine in an ATP-dependent reaction via a pantoyl-adenylate intermediate.</text>
</comment>
<feature type="binding site" evidence="8">
    <location>
        <position position="61"/>
    </location>
    <ligand>
        <name>(R)-pantoate</name>
        <dbReference type="ChEBI" id="CHEBI:15980"/>
    </ligand>
</feature>
<dbReference type="SUPFAM" id="SSF52374">
    <property type="entry name" value="Nucleotidylyl transferase"/>
    <property type="match status" value="1"/>
</dbReference>
<dbReference type="STRING" id="1794912.AXX12_11895"/>
<feature type="active site" description="Proton donor" evidence="8">
    <location>
        <position position="37"/>
    </location>
</feature>
<keyword evidence="3 8" id="KW-0436">Ligase</keyword>
<comment type="subcellular location">
    <subcellularLocation>
        <location evidence="8">Cytoplasm</location>
    </subcellularLocation>
</comment>
<accession>A0A154BPR0</accession>
<dbReference type="HAMAP" id="MF_00158">
    <property type="entry name" value="PanC"/>
    <property type="match status" value="1"/>
</dbReference>
<keyword evidence="8" id="KW-0963">Cytoplasm</keyword>
<feature type="binding site" evidence="8">
    <location>
        <position position="61"/>
    </location>
    <ligand>
        <name>beta-alanine</name>
        <dbReference type="ChEBI" id="CHEBI:57966"/>
    </ligand>
</feature>
<comment type="similarity">
    <text evidence="2 8">Belongs to the pantothenate synthetase family.</text>
</comment>
<dbReference type="GO" id="GO:0005524">
    <property type="term" value="F:ATP binding"/>
    <property type="evidence" value="ECO:0007669"/>
    <property type="project" value="UniProtKB-KW"/>
</dbReference>
<evidence type="ECO:0000256" key="5">
    <source>
        <dbReference type="ARBA" id="ARBA00022741"/>
    </source>
</evidence>
<dbReference type="FunFam" id="3.30.1300.10:FF:000001">
    <property type="entry name" value="Pantothenate synthetase"/>
    <property type="match status" value="1"/>
</dbReference>
<dbReference type="PANTHER" id="PTHR21299:SF1">
    <property type="entry name" value="PANTOATE--BETA-ALANINE LIGASE"/>
    <property type="match status" value="1"/>
</dbReference>
<dbReference type="CDD" id="cd00560">
    <property type="entry name" value="PanC"/>
    <property type="match status" value="1"/>
</dbReference>
<dbReference type="InterPro" id="IPR003721">
    <property type="entry name" value="Pantoate_ligase"/>
</dbReference>
<feature type="binding site" evidence="8">
    <location>
        <begin position="185"/>
        <end position="188"/>
    </location>
    <ligand>
        <name>ATP</name>
        <dbReference type="ChEBI" id="CHEBI:30616"/>
    </ligand>
</feature>
<dbReference type="FunFam" id="3.40.50.620:FF:000013">
    <property type="entry name" value="Pantothenate synthetase"/>
    <property type="match status" value="1"/>
</dbReference>
<dbReference type="AlphaFoldDB" id="A0A154BPR0"/>
<evidence type="ECO:0000256" key="3">
    <source>
        <dbReference type="ARBA" id="ARBA00022598"/>
    </source>
</evidence>
<evidence type="ECO:0000256" key="1">
    <source>
        <dbReference type="ARBA" id="ARBA00004990"/>
    </source>
</evidence>
<evidence type="ECO:0000256" key="8">
    <source>
        <dbReference type="HAMAP-Rule" id="MF_00158"/>
    </source>
</evidence>
<reference evidence="9 10" key="1">
    <citation type="submission" date="2016-02" db="EMBL/GenBank/DDBJ databases">
        <title>Anaerosporomusa subterraneum gen. nov., sp. nov., a spore-forming obligate anaerobe isolated from saprolite.</title>
        <authorList>
            <person name="Choi J.K."/>
            <person name="Shah M."/>
            <person name="Yee N."/>
        </authorList>
    </citation>
    <scope>NUCLEOTIDE SEQUENCE [LARGE SCALE GENOMIC DNA]</scope>
    <source>
        <strain evidence="9 10">RU4</strain>
    </source>
</reference>
<comment type="subunit">
    <text evidence="8">Homodimer.</text>
</comment>
<comment type="miscellaneous">
    <text evidence="8">The reaction proceeds by a bi uni uni bi ping pong mechanism.</text>
</comment>
<sequence length="289" mass="31982">MQIFETIAELRGFLREARCQGQSIGLVPTMGALHEGHLSLMRTAAAENDIVVASIFVNPTQFGPQEDLAAYPRNLEADARLAAQAGVTAVFHPSVEEMYKPGNATWVEVVGSLTESLCGRTRPGHFRGVTTVVSRLFNIIQPDRAYFGQKDAQQVQVLKRMTQDLCFDIQLRVLPIVRESDGLAMSSRNAYLSAAERQAALVLSRSLAEARRMVETGERDTAMLEATVAAFIRQEPLAVIDYVELVHPDDLKRRERLETISLLAIAVRIGKTRLIDNTLLEVPNVLNSI</sequence>
<keyword evidence="4 8" id="KW-0566">Pantothenate biosynthesis</keyword>
<keyword evidence="6 8" id="KW-0067">ATP-binding</keyword>
<dbReference type="UniPathway" id="UPA00028">
    <property type="reaction ID" value="UER00005"/>
</dbReference>
<feature type="binding site" evidence="8">
    <location>
        <position position="177"/>
    </location>
    <ligand>
        <name>ATP</name>
        <dbReference type="ChEBI" id="CHEBI:30616"/>
    </ligand>
</feature>
<dbReference type="InterPro" id="IPR042176">
    <property type="entry name" value="Pantoate_ligase_C"/>
</dbReference>
<evidence type="ECO:0000256" key="4">
    <source>
        <dbReference type="ARBA" id="ARBA00022655"/>
    </source>
</evidence>
<protein>
    <recommendedName>
        <fullName evidence="8">Pantothenate synthetase</fullName>
        <shortName evidence="8">PS</shortName>
        <ecNumber evidence="8">6.3.2.1</ecNumber>
    </recommendedName>
    <alternativeName>
        <fullName evidence="8">Pantoate--beta-alanine ligase</fullName>
    </alternativeName>
    <alternativeName>
        <fullName evidence="8">Pantoate-activating enzyme</fullName>
    </alternativeName>
</protein>
<dbReference type="PANTHER" id="PTHR21299">
    <property type="entry name" value="CYTIDYLATE KINASE/PANTOATE-BETA-ALANINE LIGASE"/>
    <property type="match status" value="1"/>
</dbReference>
<dbReference type="Gene3D" id="3.40.50.620">
    <property type="entry name" value="HUPs"/>
    <property type="match status" value="1"/>
</dbReference>
<dbReference type="GO" id="GO:0015940">
    <property type="term" value="P:pantothenate biosynthetic process"/>
    <property type="evidence" value="ECO:0007669"/>
    <property type="project" value="UniProtKB-UniRule"/>
</dbReference>
<dbReference type="Gene3D" id="3.30.1300.10">
    <property type="entry name" value="Pantoate-beta-alanine ligase, C-terminal domain"/>
    <property type="match status" value="1"/>
</dbReference>
<keyword evidence="5 8" id="KW-0547">Nucleotide-binding</keyword>
<comment type="caution">
    <text evidence="9">The sequence shown here is derived from an EMBL/GenBank/DDBJ whole genome shotgun (WGS) entry which is preliminary data.</text>
</comment>
<keyword evidence="10" id="KW-1185">Reference proteome</keyword>
<dbReference type="RefSeq" id="WP_066243837.1">
    <property type="nucleotide sequence ID" value="NZ_LSGP01000020.1"/>
</dbReference>
<dbReference type="GO" id="GO:0005829">
    <property type="term" value="C:cytosol"/>
    <property type="evidence" value="ECO:0007669"/>
    <property type="project" value="TreeGrafter"/>
</dbReference>
<dbReference type="GO" id="GO:0004592">
    <property type="term" value="F:pantoate-beta-alanine ligase activity"/>
    <property type="evidence" value="ECO:0007669"/>
    <property type="project" value="UniProtKB-UniRule"/>
</dbReference>
<feature type="binding site" evidence="8">
    <location>
        <begin position="30"/>
        <end position="37"/>
    </location>
    <ligand>
        <name>ATP</name>
        <dbReference type="ChEBI" id="CHEBI:30616"/>
    </ligand>
</feature>